<name>A0A2K3MHA7_TRIPR</name>
<evidence type="ECO:0000313" key="2">
    <source>
        <dbReference type="Proteomes" id="UP000236291"/>
    </source>
</evidence>
<proteinExistence type="predicted"/>
<protein>
    <submittedName>
        <fullName evidence="1">Uncharacterized protein</fullName>
    </submittedName>
</protein>
<sequence>MFIILPCFIVYYEVYGNNVWKQVLDSSFTVENFAGQLLEGLMRAEPATASDLIRAGALQNATAAEPGLIRAYALQNATAAAQTDSAVVNWKRTTLG</sequence>
<accession>A0A2K3MHA7</accession>
<reference evidence="1 2" key="1">
    <citation type="journal article" date="2014" name="Am. J. Bot.">
        <title>Genome assembly and annotation for red clover (Trifolium pratense; Fabaceae).</title>
        <authorList>
            <person name="Istvanek J."/>
            <person name="Jaros M."/>
            <person name="Krenek A."/>
            <person name="Repkova J."/>
        </authorList>
    </citation>
    <scope>NUCLEOTIDE SEQUENCE [LARGE SCALE GENOMIC DNA]</scope>
    <source>
        <strain evidence="2">cv. Tatra</strain>
        <tissue evidence="1">Young leaves</tissue>
    </source>
</reference>
<gene>
    <name evidence="1" type="ORF">L195_g046289</name>
</gene>
<comment type="caution">
    <text evidence="1">The sequence shown here is derived from an EMBL/GenBank/DDBJ whole genome shotgun (WGS) entry which is preliminary data.</text>
</comment>
<dbReference type="Proteomes" id="UP000236291">
    <property type="component" value="Unassembled WGS sequence"/>
</dbReference>
<dbReference type="AlphaFoldDB" id="A0A2K3MHA7"/>
<evidence type="ECO:0000313" key="1">
    <source>
        <dbReference type="EMBL" id="PNX90166.1"/>
    </source>
</evidence>
<dbReference type="EMBL" id="ASHM01061981">
    <property type="protein sequence ID" value="PNX90166.1"/>
    <property type="molecule type" value="Genomic_DNA"/>
</dbReference>
<organism evidence="1 2">
    <name type="scientific">Trifolium pratense</name>
    <name type="common">Red clover</name>
    <dbReference type="NCBI Taxonomy" id="57577"/>
    <lineage>
        <taxon>Eukaryota</taxon>
        <taxon>Viridiplantae</taxon>
        <taxon>Streptophyta</taxon>
        <taxon>Embryophyta</taxon>
        <taxon>Tracheophyta</taxon>
        <taxon>Spermatophyta</taxon>
        <taxon>Magnoliopsida</taxon>
        <taxon>eudicotyledons</taxon>
        <taxon>Gunneridae</taxon>
        <taxon>Pentapetalae</taxon>
        <taxon>rosids</taxon>
        <taxon>fabids</taxon>
        <taxon>Fabales</taxon>
        <taxon>Fabaceae</taxon>
        <taxon>Papilionoideae</taxon>
        <taxon>50 kb inversion clade</taxon>
        <taxon>NPAAA clade</taxon>
        <taxon>Hologalegina</taxon>
        <taxon>IRL clade</taxon>
        <taxon>Trifolieae</taxon>
        <taxon>Trifolium</taxon>
    </lineage>
</organism>
<reference evidence="1 2" key="2">
    <citation type="journal article" date="2017" name="Front. Plant Sci.">
        <title>Gene Classification and Mining of Molecular Markers Useful in Red Clover (Trifolium pratense) Breeding.</title>
        <authorList>
            <person name="Istvanek J."/>
            <person name="Dluhosova J."/>
            <person name="Dluhos P."/>
            <person name="Patkova L."/>
            <person name="Nedelnik J."/>
            <person name="Repkova J."/>
        </authorList>
    </citation>
    <scope>NUCLEOTIDE SEQUENCE [LARGE SCALE GENOMIC DNA]</scope>
    <source>
        <strain evidence="2">cv. Tatra</strain>
        <tissue evidence="1">Young leaves</tissue>
    </source>
</reference>